<organism evidence="2 3">
    <name type="scientific">Brenneria rubrifaciens</name>
    <dbReference type="NCBI Taxonomy" id="55213"/>
    <lineage>
        <taxon>Bacteria</taxon>
        <taxon>Pseudomonadati</taxon>
        <taxon>Pseudomonadota</taxon>
        <taxon>Gammaproteobacteria</taxon>
        <taxon>Enterobacterales</taxon>
        <taxon>Pectobacteriaceae</taxon>
        <taxon>Brenneria</taxon>
    </lineage>
</organism>
<keyword evidence="1" id="KW-0472">Membrane</keyword>
<keyword evidence="1" id="KW-0812">Transmembrane</keyword>
<reference evidence="2 3" key="1">
    <citation type="submission" date="2018-11" db="EMBL/GenBank/DDBJ databases">
        <title>Genome sequences of Brenneria nigrifluens and Brenneria rubrifaciens.</title>
        <authorList>
            <person name="Poret-Peterson A.T."/>
            <person name="McClean A.E."/>
            <person name="Kluepfel D.A."/>
        </authorList>
    </citation>
    <scope>NUCLEOTIDE SEQUENCE [LARGE SCALE GENOMIC DNA]</scope>
    <source>
        <strain evidence="2 3">6D370</strain>
    </source>
</reference>
<sequence>MNKRVLILKSGLSVRELLRLKNNYVDTKNRAYGKNIKIKDIESFSDYIYFIAYLCWNEMLMLFLMSLGFAIYGYYEYGVVINSIKIFLLIYGISVISFMKAKSENYKITMIMMIKLIPLRVLNSFNYLVRF</sequence>
<proteinExistence type="predicted"/>
<dbReference type="OrthoDB" id="6423500at2"/>
<feature type="transmembrane region" description="Helical" evidence="1">
    <location>
        <begin position="77"/>
        <end position="98"/>
    </location>
</feature>
<dbReference type="EMBL" id="CP034035">
    <property type="protein sequence ID" value="QCR07824.1"/>
    <property type="molecule type" value="Genomic_DNA"/>
</dbReference>
<dbReference type="RefSeq" id="WP_137712888.1">
    <property type="nucleotide sequence ID" value="NZ_CP034035.1"/>
</dbReference>
<evidence type="ECO:0000313" key="3">
    <source>
        <dbReference type="Proteomes" id="UP000299580"/>
    </source>
</evidence>
<dbReference type="AlphaFoldDB" id="A0A4P8QWR8"/>
<name>A0A4P8QWR8_9GAMM</name>
<accession>A0A4P8QWR8</accession>
<keyword evidence="1" id="KW-1133">Transmembrane helix</keyword>
<gene>
    <name evidence="2" type="ORF">EH207_04355</name>
</gene>
<evidence type="ECO:0000313" key="2">
    <source>
        <dbReference type="EMBL" id="QCR07824.1"/>
    </source>
</evidence>
<protein>
    <submittedName>
        <fullName evidence="2">Uncharacterized protein</fullName>
    </submittedName>
</protein>
<evidence type="ECO:0000256" key="1">
    <source>
        <dbReference type="SAM" id="Phobius"/>
    </source>
</evidence>
<dbReference type="KEGG" id="brb:EH207_04355"/>
<dbReference type="Proteomes" id="UP000299580">
    <property type="component" value="Chromosome"/>
</dbReference>
<feature type="transmembrane region" description="Helical" evidence="1">
    <location>
        <begin position="47"/>
        <end position="71"/>
    </location>
</feature>
<keyword evidence="3" id="KW-1185">Reference proteome</keyword>